<accession>A0A160PS21</accession>
<protein>
    <submittedName>
        <fullName evidence="13">ABC transporter ATPase and permease</fullName>
    </submittedName>
</protein>
<dbReference type="Gene3D" id="3.40.50.300">
    <property type="entry name" value="P-loop containing nucleotide triphosphate hydrolases"/>
    <property type="match status" value="1"/>
</dbReference>
<dbReference type="SUPFAM" id="SSF52540">
    <property type="entry name" value="P-loop containing nucleoside triphosphate hydrolases"/>
    <property type="match status" value="1"/>
</dbReference>
<dbReference type="EMBL" id="AP017369">
    <property type="protein sequence ID" value="BAU96415.1"/>
    <property type="molecule type" value="Genomic_DNA"/>
</dbReference>
<dbReference type="InterPro" id="IPR011527">
    <property type="entry name" value="ABC1_TM_dom"/>
</dbReference>
<sequence>MRSLLRDIPAVGWLLTALIVARMVVITLVIIGFGLLIDAPSPTQSAPFWWVLAGAITAAALLWAEAVLPQRLRARTESVWRKQLARKNLGLSSTGHDDAHIITLATEATTKASTYTVLFLGPFFAAFLAPIAVIIVIGLALSWSIAGLLSIGLCIIPFVISWAQRMLKGAGAGYGRAAGQLAGVFLESVRTLGTTMMLNATGSRRRLIEHRAEKMRSQVMSLLYRNQLMILVTDGVFGIATTTVAVVLAVASYSTETLTLGQAIALVLLARLLIDPINRMGRTFYTGMAGKPSLIAINKALATPPAVTAAPSTNNSVLVDGDLNISNLTISRGDTEIINGISFAVSKGSHVAIVGPSGAGKSSLALALSGLLDFEGTISIGGHDCTMDDLRASISFVPQSPTLFSGTIASNIDLANTGVDSAEIHSLLLGDELPADLAVGETGKGVSGGQAARISIARGLMKNSRIVVFDEATAQLDYANAKQVRKSAKSLDCTLLEITHRPSEALDADIIVVLENGSITMIDTPEQVSAHNAFFRQAVLEEQH</sequence>
<dbReference type="PANTHER" id="PTHR24221">
    <property type="entry name" value="ATP-BINDING CASSETTE SUB-FAMILY B"/>
    <property type="match status" value="1"/>
</dbReference>
<dbReference type="GO" id="GO:0016887">
    <property type="term" value="F:ATP hydrolysis activity"/>
    <property type="evidence" value="ECO:0007669"/>
    <property type="project" value="InterPro"/>
</dbReference>
<organism evidence="13 14">
    <name type="scientific">Corynebacterium suranareeae</name>
    <dbReference type="NCBI Taxonomy" id="2506452"/>
    <lineage>
        <taxon>Bacteria</taxon>
        <taxon>Bacillati</taxon>
        <taxon>Actinomycetota</taxon>
        <taxon>Actinomycetes</taxon>
        <taxon>Mycobacteriales</taxon>
        <taxon>Corynebacteriaceae</taxon>
        <taxon>Corynebacterium</taxon>
    </lineage>
</organism>
<dbReference type="Gene3D" id="1.20.1560.10">
    <property type="entry name" value="ABC transporter type 1, transmembrane domain"/>
    <property type="match status" value="1"/>
</dbReference>
<proteinExistence type="inferred from homology"/>
<evidence type="ECO:0000256" key="6">
    <source>
        <dbReference type="ARBA" id="ARBA00022967"/>
    </source>
</evidence>
<dbReference type="Proteomes" id="UP000218244">
    <property type="component" value="Chromosome"/>
</dbReference>
<evidence type="ECO:0000256" key="10">
    <source>
        <dbReference type="SAM" id="Phobius"/>
    </source>
</evidence>
<dbReference type="PROSITE" id="PS00211">
    <property type="entry name" value="ABC_TRANSPORTER_1"/>
    <property type="match status" value="1"/>
</dbReference>
<keyword evidence="6" id="KW-1278">Translocase</keyword>
<reference evidence="13 14" key="1">
    <citation type="submission" date="2016-02" db="EMBL/GenBank/DDBJ databases">
        <title>Corynebacterium glutamicum N24 whole genome sequencing project.</title>
        <authorList>
            <person name="Matsutani M."/>
            <person name="Nangtapong N."/>
            <person name="Yakushi T."/>
            <person name="Matsushita K."/>
        </authorList>
    </citation>
    <scope>NUCLEOTIDE SEQUENCE [LARGE SCALE GENOMIC DNA]</scope>
    <source>
        <strain evidence="13 14">N24</strain>
    </source>
</reference>
<evidence type="ECO:0000256" key="5">
    <source>
        <dbReference type="ARBA" id="ARBA00022840"/>
    </source>
</evidence>
<dbReference type="InterPro" id="IPR003439">
    <property type="entry name" value="ABC_transporter-like_ATP-bd"/>
</dbReference>
<feature type="transmembrane region" description="Helical" evidence="10">
    <location>
        <begin position="12"/>
        <end position="36"/>
    </location>
</feature>
<dbReference type="GO" id="GO:0005886">
    <property type="term" value="C:plasma membrane"/>
    <property type="evidence" value="ECO:0007669"/>
    <property type="project" value="UniProtKB-SubCell"/>
</dbReference>
<evidence type="ECO:0000313" key="14">
    <source>
        <dbReference type="Proteomes" id="UP000218244"/>
    </source>
</evidence>
<keyword evidence="7 10" id="KW-1133">Transmembrane helix</keyword>
<dbReference type="InterPro" id="IPR027417">
    <property type="entry name" value="P-loop_NTPase"/>
</dbReference>
<evidence type="ECO:0000313" key="13">
    <source>
        <dbReference type="EMBL" id="BAU96415.1"/>
    </source>
</evidence>
<evidence type="ECO:0000259" key="11">
    <source>
        <dbReference type="PROSITE" id="PS50893"/>
    </source>
</evidence>
<evidence type="ECO:0000256" key="4">
    <source>
        <dbReference type="ARBA" id="ARBA00022741"/>
    </source>
</evidence>
<keyword evidence="4" id="KW-0547">Nucleotide-binding</keyword>
<feature type="domain" description="ABC transporter" evidence="11">
    <location>
        <begin position="323"/>
        <end position="541"/>
    </location>
</feature>
<dbReference type="Pfam" id="PF00664">
    <property type="entry name" value="ABC_membrane"/>
    <property type="match status" value="1"/>
</dbReference>
<dbReference type="PROSITE" id="PS50929">
    <property type="entry name" value="ABC_TM1F"/>
    <property type="match status" value="1"/>
</dbReference>
<keyword evidence="14" id="KW-1185">Reference proteome</keyword>
<evidence type="ECO:0000256" key="1">
    <source>
        <dbReference type="ARBA" id="ARBA00004429"/>
    </source>
</evidence>
<dbReference type="SUPFAM" id="SSF90123">
    <property type="entry name" value="ABC transporter transmembrane region"/>
    <property type="match status" value="1"/>
</dbReference>
<evidence type="ECO:0000256" key="3">
    <source>
        <dbReference type="ARBA" id="ARBA00022692"/>
    </source>
</evidence>
<comment type="subcellular location">
    <subcellularLocation>
        <location evidence="1">Cell inner membrane</location>
        <topology evidence="1">Multi-pass membrane protein</topology>
    </subcellularLocation>
</comment>
<dbReference type="InterPro" id="IPR036640">
    <property type="entry name" value="ABC1_TM_sf"/>
</dbReference>
<dbReference type="InterPro" id="IPR003593">
    <property type="entry name" value="AAA+_ATPase"/>
</dbReference>
<dbReference type="InterPro" id="IPR039421">
    <property type="entry name" value="Type_1_exporter"/>
</dbReference>
<evidence type="ECO:0000256" key="8">
    <source>
        <dbReference type="ARBA" id="ARBA00023136"/>
    </source>
</evidence>
<evidence type="ECO:0000256" key="9">
    <source>
        <dbReference type="ARBA" id="ARBA00023455"/>
    </source>
</evidence>
<dbReference type="PROSITE" id="PS50893">
    <property type="entry name" value="ABC_TRANSPORTER_2"/>
    <property type="match status" value="1"/>
</dbReference>
<comment type="similarity">
    <text evidence="9">Belongs to the ABC transporter superfamily. Siderophore-Fe(3+) uptake transporter (SIUT) (TC 3.A.1.21) family.</text>
</comment>
<evidence type="ECO:0000256" key="7">
    <source>
        <dbReference type="ARBA" id="ARBA00022989"/>
    </source>
</evidence>
<dbReference type="AlphaFoldDB" id="A0A160PS21"/>
<feature type="transmembrane region" description="Helical" evidence="10">
    <location>
        <begin position="143"/>
        <end position="163"/>
    </location>
</feature>
<dbReference type="PANTHER" id="PTHR24221:SF654">
    <property type="entry name" value="ATP-BINDING CASSETTE SUB-FAMILY B MEMBER 6"/>
    <property type="match status" value="1"/>
</dbReference>
<dbReference type="GO" id="GO:0005524">
    <property type="term" value="F:ATP binding"/>
    <property type="evidence" value="ECO:0007669"/>
    <property type="project" value="UniProtKB-KW"/>
</dbReference>
<evidence type="ECO:0000256" key="2">
    <source>
        <dbReference type="ARBA" id="ARBA00022519"/>
    </source>
</evidence>
<dbReference type="GO" id="GO:0034040">
    <property type="term" value="F:ATPase-coupled lipid transmembrane transporter activity"/>
    <property type="evidence" value="ECO:0007669"/>
    <property type="project" value="TreeGrafter"/>
</dbReference>
<feature type="transmembrane region" description="Helical" evidence="10">
    <location>
        <begin position="228"/>
        <end position="251"/>
    </location>
</feature>
<feature type="domain" description="ABC transmembrane type-1" evidence="12">
    <location>
        <begin position="13"/>
        <end position="289"/>
    </location>
</feature>
<name>A0A160PS21_9CORY</name>
<keyword evidence="8 10" id="KW-0472">Membrane</keyword>
<keyword evidence="2" id="KW-1003">Cell membrane</keyword>
<keyword evidence="2" id="KW-0997">Cell inner membrane</keyword>
<dbReference type="SMART" id="SM00382">
    <property type="entry name" value="AAA"/>
    <property type="match status" value="1"/>
</dbReference>
<keyword evidence="3 10" id="KW-0812">Transmembrane</keyword>
<dbReference type="KEGG" id="csur:N24_2153"/>
<dbReference type="InterPro" id="IPR017871">
    <property type="entry name" value="ABC_transporter-like_CS"/>
</dbReference>
<gene>
    <name evidence="13" type="ORF">N24_2153</name>
</gene>
<dbReference type="Pfam" id="PF00005">
    <property type="entry name" value="ABC_tran"/>
    <property type="match status" value="1"/>
</dbReference>
<keyword evidence="5" id="KW-0067">ATP-binding</keyword>
<dbReference type="RefSeq" id="WP_096456874.1">
    <property type="nucleotide sequence ID" value="NZ_AP017369.1"/>
</dbReference>
<evidence type="ECO:0000259" key="12">
    <source>
        <dbReference type="PROSITE" id="PS50929"/>
    </source>
</evidence>
<dbReference type="GO" id="GO:0140359">
    <property type="term" value="F:ABC-type transporter activity"/>
    <property type="evidence" value="ECO:0007669"/>
    <property type="project" value="InterPro"/>
</dbReference>
<feature type="transmembrane region" description="Helical" evidence="10">
    <location>
        <begin position="48"/>
        <end position="68"/>
    </location>
</feature>
<feature type="transmembrane region" description="Helical" evidence="10">
    <location>
        <begin position="117"/>
        <end position="137"/>
    </location>
</feature>
<dbReference type="CDD" id="cd03228">
    <property type="entry name" value="ABCC_MRP_Like"/>
    <property type="match status" value="1"/>
</dbReference>